<feature type="domain" description="SHSP" evidence="3">
    <location>
        <begin position="37"/>
        <end position="150"/>
    </location>
</feature>
<evidence type="ECO:0000313" key="4">
    <source>
        <dbReference type="EMBL" id="MCP1673268.1"/>
    </source>
</evidence>
<dbReference type="Proteomes" id="UP001205843">
    <property type="component" value="Unassembled WGS sequence"/>
</dbReference>
<comment type="similarity">
    <text evidence="1 2">Belongs to the small heat shock protein (HSP20) family.</text>
</comment>
<dbReference type="InterPro" id="IPR008978">
    <property type="entry name" value="HSP20-like_chaperone"/>
</dbReference>
<evidence type="ECO:0000256" key="2">
    <source>
        <dbReference type="RuleBase" id="RU003616"/>
    </source>
</evidence>
<dbReference type="RefSeq" id="WP_253473331.1">
    <property type="nucleotide sequence ID" value="NZ_JALJXV010000001.1"/>
</dbReference>
<dbReference type="Pfam" id="PF00011">
    <property type="entry name" value="HSP20"/>
    <property type="match status" value="1"/>
</dbReference>
<dbReference type="PANTHER" id="PTHR11527">
    <property type="entry name" value="HEAT-SHOCK PROTEIN 20 FAMILY MEMBER"/>
    <property type="match status" value="1"/>
</dbReference>
<dbReference type="EMBL" id="JALJXV010000001">
    <property type="protein sequence ID" value="MCP1673268.1"/>
    <property type="molecule type" value="Genomic_DNA"/>
</dbReference>
<evidence type="ECO:0000256" key="1">
    <source>
        <dbReference type="PROSITE-ProRule" id="PRU00285"/>
    </source>
</evidence>
<protein>
    <submittedName>
        <fullName evidence="4">HSP20 family protein</fullName>
    </submittedName>
</protein>
<dbReference type="Gene3D" id="2.60.40.790">
    <property type="match status" value="1"/>
</dbReference>
<organism evidence="4 5">
    <name type="scientific">Natronocella acetinitrilica</name>
    <dbReference type="NCBI Taxonomy" id="414046"/>
    <lineage>
        <taxon>Bacteria</taxon>
        <taxon>Pseudomonadati</taxon>
        <taxon>Pseudomonadota</taxon>
        <taxon>Gammaproteobacteria</taxon>
        <taxon>Chromatiales</taxon>
        <taxon>Ectothiorhodospiraceae</taxon>
        <taxon>Natronocella</taxon>
    </lineage>
</organism>
<name>A0AAE3G156_9GAMM</name>
<proteinExistence type="inferred from homology"/>
<dbReference type="InterPro" id="IPR002068">
    <property type="entry name" value="A-crystallin/Hsp20_dom"/>
</dbReference>
<dbReference type="CDD" id="cd06464">
    <property type="entry name" value="ACD_sHsps-like"/>
    <property type="match status" value="1"/>
</dbReference>
<reference evidence="4" key="1">
    <citation type="submission" date="2022-03" db="EMBL/GenBank/DDBJ databases">
        <title>Genomic Encyclopedia of Type Strains, Phase III (KMG-III): the genomes of soil and plant-associated and newly described type strains.</title>
        <authorList>
            <person name="Whitman W."/>
        </authorList>
    </citation>
    <scope>NUCLEOTIDE SEQUENCE</scope>
    <source>
        <strain evidence="4">ANL 6-2</strain>
    </source>
</reference>
<evidence type="ECO:0000313" key="5">
    <source>
        <dbReference type="Proteomes" id="UP001205843"/>
    </source>
</evidence>
<gene>
    <name evidence="4" type="ORF">J2T57_000360</name>
</gene>
<dbReference type="SUPFAM" id="SSF49764">
    <property type="entry name" value="HSP20-like chaperones"/>
    <property type="match status" value="1"/>
</dbReference>
<keyword evidence="5" id="KW-1185">Reference proteome</keyword>
<evidence type="ECO:0000259" key="3">
    <source>
        <dbReference type="PROSITE" id="PS01031"/>
    </source>
</evidence>
<sequence length="150" mass="16974">MFGQLTRFDGPLFNDLGRVLRLMDEAFGDVGHNDLRSTPWGAFPGINVGETEDAVRVYAFVPGLSNADIELSVEDGTLFIHGRRDLSDHTETASGWYRRERFRGEFTRAVRLPETVDPDQVEAQLANGVLSIQLRKREEMRPRKIEIQAA</sequence>
<dbReference type="PROSITE" id="PS01031">
    <property type="entry name" value="SHSP"/>
    <property type="match status" value="1"/>
</dbReference>
<accession>A0AAE3G156</accession>
<comment type="caution">
    <text evidence="4">The sequence shown here is derived from an EMBL/GenBank/DDBJ whole genome shotgun (WGS) entry which is preliminary data.</text>
</comment>
<dbReference type="InterPro" id="IPR031107">
    <property type="entry name" value="Small_HSP"/>
</dbReference>
<dbReference type="AlphaFoldDB" id="A0AAE3G156"/>